<name>A0A5J4UI95_9EUKA</name>
<comment type="caution">
    <text evidence="2">The sequence shown here is derived from an EMBL/GenBank/DDBJ whole genome shotgun (WGS) entry which is preliminary data.</text>
</comment>
<feature type="compositionally biased region" description="Basic and acidic residues" evidence="1">
    <location>
        <begin position="1"/>
        <end position="11"/>
    </location>
</feature>
<gene>
    <name evidence="2" type="ORF">EZS28_034569</name>
</gene>
<feature type="region of interest" description="Disordered" evidence="1">
    <location>
        <begin position="1"/>
        <end position="21"/>
    </location>
</feature>
<organism evidence="2 3">
    <name type="scientific">Streblomastix strix</name>
    <dbReference type="NCBI Taxonomy" id="222440"/>
    <lineage>
        <taxon>Eukaryota</taxon>
        <taxon>Metamonada</taxon>
        <taxon>Preaxostyla</taxon>
        <taxon>Oxymonadida</taxon>
        <taxon>Streblomastigidae</taxon>
        <taxon>Streblomastix</taxon>
    </lineage>
</organism>
<proteinExistence type="predicted"/>
<reference evidence="2 3" key="1">
    <citation type="submission" date="2019-03" db="EMBL/GenBank/DDBJ databases">
        <title>Single cell metagenomics reveals metabolic interactions within the superorganism composed of flagellate Streblomastix strix and complex community of Bacteroidetes bacteria on its surface.</title>
        <authorList>
            <person name="Treitli S.C."/>
            <person name="Kolisko M."/>
            <person name="Husnik F."/>
            <person name="Keeling P."/>
            <person name="Hampl V."/>
        </authorList>
    </citation>
    <scope>NUCLEOTIDE SEQUENCE [LARGE SCALE GENOMIC DNA]</scope>
    <source>
        <strain evidence="2">ST1C</strain>
    </source>
</reference>
<dbReference type="InterPro" id="IPR016024">
    <property type="entry name" value="ARM-type_fold"/>
</dbReference>
<dbReference type="SUPFAM" id="SSF48371">
    <property type="entry name" value="ARM repeat"/>
    <property type="match status" value="1"/>
</dbReference>
<evidence type="ECO:0000256" key="1">
    <source>
        <dbReference type="SAM" id="MobiDB-lite"/>
    </source>
</evidence>
<accession>A0A5J4UI95</accession>
<dbReference type="InterPro" id="IPR011989">
    <property type="entry name" value="ARM-like"/>
</dbReference>
<feature type="compositionally biased region" description="Polar residues" evidence="1">
    <location>
        <begin position="87"/>
        <end position="105"/>
    </location>
</feature>
<feature type="compositionally biased region" description="Polar residues" evidence="1">
    <location>
        <begin position="143"/>
        <end position="159"/>
    </location>
</feature>
<dbReference type="SMART" id="SM00185">
    <property type="entry name" value="ARM"/>
    <property type="match status" value="2"/>
</dbReference>
<dbReference type="EMBL" id="SNRW01015907">
    <property type="protein sequence ID" value="KAA6369904.1"/>
    <property type="molecule type" value="Genomic_DNA"/>
</dbReference>
<evidence type="ECO:0000313" key="2">
    <source>
        <dbReference type="EMBL" id="KAA6369904.1"/>
    </source>
</evidence>
<dbReference type="InterPro" id="IPR000225">
    <property type="entry name" value="Armadillo"/>
</dbReference>
<feature type="non-terminal residue" evidence="2">
    <location>
        <position position="518"/>
    </location>
</feature>
<protein>
    <submittedName>
        <fullName evidence="2">Uncharacterized protein</fullName>
    </submittedName>
</protein>
<sequence>MNEKVQNKEEESTIDVIPSNSQKSISYFEKIKKSKEEEEEDAEKDQEKILEGDEIQQGIKQLEDIETVKKEEDIIIIKLSPAEEDISSTSPTIESPQTSQQPTQHIIQPPLSTQLSSESLQQQQREIIQRQLQQQPIVNLSNLSQNQSPEEFENQSTDKPNIKKKMTSLPEVKPVTVEDLKAINEEIKVIQINLCDQQNLISKLSEALGGIRSVQTGNQSNITDEMKIITDEIIEIINSTTWYMIQNEKDIDYAFESGLVAELIDLIKRMDNSEIVQCALEVIKKISEKVTSNQLLKLFQMDILQSFTSILKSKDQEVQGTILQTITNIIKKGQKILKDQQSSSLWPEQYQSFNQAQSSYSFQSLRQSFKFQYAQSSITFKQPPIPPPSTSPQSFASSSSQSQLHLLQLLNLPQPYLLILEQQGIVKNVIESTLINEDVGIQCKKHACEFLNAFYVEGARLPTILQQQIIKNLSEEAKSDQKDKQESAIRALSYLSVNKNNHYAIIVSDFLQTTFELF</sequence>
<feature type="region of interest" description="Disordered" evidence="1">
    <location>
        <begin position="32"/>
        <end position="51"/>
    </location>
</feature>
<dbReference type="Gene3D" id="1.25.10.10">
    <property type="entry name" value="Leucine-rich Repeat Variant"/>
    <property type="match status" value="1"/>
</dbReference>
<evidence type="ECO:0000313" key="3">
    <source>
        <dbReference type="Proteomes" id="UP000324800"/>
    </source>
</evidence>
<feature type="region of interest" description="Disordered" evidence="1">
    <location>
        <begin position="81"/>
        <end position="105"/>
    </location>
</feature>
<dbReference type="Proteomes" id="UP000324800">
    <property type="component" value="Unassembled WGS sequence"/>
</dbReference>
<dbReference type="AlphaFoldDB" id="A0A5J4UI95"/>
<feature type="region of interest" description="Disordered" evidence="1">
    <location>
        <begin position="143"/>
        <end position="162"/>
    </location>
</feature>